<evidence type="ECO:0000313" key="2">
    <source>
        <dbReference type="EMBL" id="KAF7823228.1"/>
    </source>
</evidence>
<dbReference type="EMBL" id="JAAIUW010000007">
    <property type="protein sequence ID" value="KAF7823228.1"/>
    <property type="molecule type" value="Genomic_DNA"/>
</dbReference>
<dbReference type="PANTHER" id="PTHR34207">
    <property type="entry name" value="PROTEIN BIC1"/>
    <property type="match status" value="1"/>
</dbReference>
<accession>A0A834TJD4</accession>
<dbReference type="InterPro" id="IPR040374">
    <property type="entry name" value="BIC"/>
</dbReference>
<dbReference type="AlphaFoldDB" id="A0A834TJD4"/>
<dbReference type="GO" id="GO:0009785">
    <property type="term" value="P:blue light signaling pathway"/>
    <property type="evidence" value="ECO:0007669"/>
    <property type="project" value="InterPro"/>
</dbReference>
<reference evidence="2" key="1">
    <citation type="submission" date="2020-09" db="EMBL/GenBank/DDBJ databases">
        <title>Genome-Enabled Discovery of Anthraquinone Biosynthesis in Senna tora.</title>
        <authorList>
            <person name="Kang S.-H."/>
            <person name="Pandey R.P."/>
            <person name="Lee C.-M."/>
            <person name="Sim J.-S."/>
            <person name="Jeong J.-T."/>
            <person name="Choi B.-S."/>
            <person name="Jung M."/>
            <person name="Ginzburg D."/>
            <person name="Zhao K."/>
            <person name="Won S.Y."/>
            <person name="Oh T.-J."/>
            <person name="Yu Y."/>
            <person name="Kim N.-H."/>
            <person name="Lee O.R."/>
            <person name="Lee T.-H."/>
            <person name="Bashyal P."/>
            <person name="Kim T.-S."/>
            <person name="Lee W.-H."/>
            <person name="Kawkins C."/>
            <person name="Kim C.-K."/>
            <person name="Kim J.S."/>
            <person name="Ahn B.O."/>
            <person name="Rhee S.Y."/>
            <person name="Sohng J.K."/>
        </authorList>
    </citation>
    <scope>NUCLEOTIDE SEQUENCE</scope>
    <source>
        <tissue evidence="2">Leaf</tissue>
    </source>
</reference>
<comment type="caution">
    <text evidence="2">The sequence shown here is derived from an EMBL/GenBank/DDBJ whole genome shotgun (WGS) entry which is preliminary data.</text>
</comment>
<evidence type="ECO:0000256" key="1">
    <source>
        <dbReference type="SAM" id="MobiDB-lite"/>
    </source>
</evidence>
<dbReference type="CDD" id="cd22645">
    <property type="entry name" value="BIC1_CID"/>
    <property type="match status" value="1"/>
</dbReference>
<proteinExistence type="predicted"/>
<evidence type="ECO:0000313" key="3">
    <source>
        <dbReference type="Proteomes" id="UP000634136"/>
    </source>
</evidence>
<dbReference type="PANTHER" id="PTHR34207:SF17">
    <property type="entry name" value="PROTEIN BIC2"/>
    <property type="match status" value="1"/>
</dbReference>
<feature type="compositionally biased region" description="Polar residues" evidence="1">
    <location>
        <begin position="1"/>
        <end position="22"/>
    </location>
</feature>
<feature type="region of interest" description="Disordered" evidence="1">
    <location>
        <begin position="1"/>
        <end position="40"/>
    </location>
</feature>
<sequence>MTTNLSQIPSQTFSREPNSEATSGKEGENENDTSSLGARERLKRLREEAARDEVAIPEKWGKEQMMKEWIEYTTFDAIFAPHRLIVAARDALVADAHLQVETDVVIIVQVFCALYDLSS</sequence>
<organism evidence="2 3">
    <name type="scientific">Senna tora</name>
    <dbReference type="NCBI Taxonomy" id="362788"/>
    <lineage>
        <taxon>Eukaryota</taxon>
        <taxon>Viridiplantae</taxon>
        <taxon>Streptophyta</taxon>
        <taxon>Embryophyta</taxon>
        <taxon>Tracheophyta</taxon>
        <taxon>Spermatophyta</taxon>
        <taxon>Magnoliopsida</taxon>
        <taxon>eudicotyledons</taxon>
        <taxon>Gunneridae</taxon>
        <taxon>Pentapetalae</taxon>
        <taxon>rosids</taxon>
        <taxon>fabids</taxon>
        <taxon>Fabales</taxon>
        <taxon>Fabaceae</taxon>
        <taxon>Caesalpinioideae</taxon>
        <taxon>Cassia clade</taxon>
        <taxon>Senna</taxon>
    </lineage>
</organism>
<dbReference type="Proteomes" id="UP000634136">
    <property type="component" value="Unassembled WGS sequence"/>
</dbReference>
<keyword evidence="3" id="KW-1185">Reference proteome</keyword>
<protein>
    <submittedName>
        <fullName evidence="2">Protein BIC2</fullName>
    </submittedName>
</protein>
<name>A0A834TJD4_9FABA</name>
<gene>
    <name evidence="2" type="ORF">G2W53_021372</name>
</gene>
<dbReference type="OrthoDB" id="672067at2759"/>